<keyword evidence="1" id="KW-0645">Protease</keyword>
<evidence type="ECO:0000313" key="5">
    <source>
        <dbReference type="EMBL" id="AOZ72696.1"/>
    </source>
</evidence>
<evidence type="ECO:0000256" key="1">
    <source>
        <dbReference type="ARBA" id="ARBA00022670"/>
    </source>
</evidence>
<dbReference type="Pfam" id="PF07687">
    <property type="entry name" value="M20_dimer"/>
    <property type="match status" value="1"/>
</dbReference>
<evidence type="ECO:0000259" key="4">
    <source>
        <dbReference type="Pfam" id="PF07687"/>
    </source>
</evidence>
<dbReference type="GO" id="GO:0006508">
    <property type="term" value="P:proteolysis"/>
    <property type="evidence" value="ECO:0007669"/>
    <property type="project" value="UniProtKB-KW"/>
</dbReference>
<evidence type="ECO:0000256" key="2">
    <source>
        <dbReference type="ARBA" id="ARBA00022723"/>
    </source>
</evidence>
<dbReference type="STRING" id="1912795.BK816_04820"/>
<dbReference type="SUPFAM" id="SSF53187">
    <property type="entry name" value="Zn-dependent exopeptidases"/>
    <property type="match status" value="1"/>
</dbReference>
<reference evidence="5" key="1">
    <citation type="submission" date="2016-10" db="EMBL/GenBank/DDBJ databases">
        <title>Actinomyces aegypiusis sp. nov., isolated from the Aegypius monachus in Qinghai Tibet Plateau China.</title>
        <authorList>
            <person name="Wang Y."/>
        </authorList>
    </citation>
    <scope>NUCLEOTIDE SEQUENCE [LARGE SCALE GENOMIC DNA]</scope>
    <source>
        <strain evidence="5">VUL4_3</strain>
    </source>
</reference>
<dbReference type="Gene3D" id="3.30.70.360">
    <property type="match status" value="1"/>
</dbReference>
<dbReference type="Proteomes" id="UP000176288">
    <property type="component" value="Chromosome"/>
</dbReference>
<dbReference type="InterPro" id="IPR002933">
    <property type="entry name" value="Peptidase_M20"/>
</dbReference>
<dbReference type="InterPro" id="IPR051458">
    <property type="entry name" value="Cyt/Met_Dipeptidase"/>
</dbReference>
<proteinExistence type="predicted"/>
<evidence type="ECO:0000256" key="3">
    <source>
        <dbReference type="ARBA" id="ARBA00022801"/>
    </source>
</evidence>
<feature type="domain" description="Peptidase M20 dimerisation" evidence="4">
    <location>
        <begin position="208"/>
        <end position="345"/>
    </location>
</feature>
<dbReference type="AlphaFoldDB" id="A0A1D9MK87"/>
<dbReference type="GO" id="GO:0008233">
    <property type="term" value="F:peptidase activity"/>
    <property type="evidence" value="ECO:0007669"/>
    <property type="project" value="UniProtKB-KW"/>
</dbReference>
<evidence type="ECO:0000313" key="6">
    <source>
        <dbReference type="Proteomes" id="UP000176288"/>
    </source>
</evidence>
<name>A0A1D9MK87_9ACTO</name>
<dbReference type="OrthoDB" id="9761532at2"/>
<dbReference type="KEGG" id="avu:BK816_04820"/>
<dbReference type="PANTHER" id="PTHR43270:SF12">
    <property type="entry name" value="SUCCINYL-DIAMINOPIMELATE DESUCCINYLASE"/>
    <property type="match status" value="1"/>
</dbReference>
<sequence length="452" mass="48129">MPSTSELRATVAQQFPEIVERLSELIKIPSLSTSSADPAPLAHSAEVVRDMFLDLGCEAQILSVPGPDGWQGRPAVVATKIVSESAPTVLLYAHHDVQPGGEAESWNTSGPFEPEVIGDRLYGRGASDDGAGIMVHYGALKALAEDLPVNIKIFIEGEEESGSPSFKNFVKTYQAELAADVIIVCDSENWKVGTPAITASLRGVVTQTVTLKVLDHAVHSGMYGGPIVDAATCAARLVATLHDDNGAVAVAGLDQAYETELDYPEDELRETAGVVPSYQLTGKGSLASRLWQQPAISLIGMDITNVANSSNTIIPSATFVLSMRVAPTQTPESAREALLTHLTENVPFGAEIEFGEYDLGPGFNAKFDTKSMENLSWALAAAWETDPVVIGMGGSIPFISDFAEVFPQADVLVTGVEDPMTNAHSENESQSLPDLQNAILAETLLLQRLAEK</sequence>
<dbReference type="Gene3D" id="3.40.630.10">
    <property type="entry name" value="Zn peptidases"/>
    <property type="match status" value="1"/>
</dbReference>
<keyword evidence="6" id="KW-1185">Reference proteome</keyword>
<dbReference type="NCBIfam" id="NF005914">
    <property type="entry name" value="PRK07907.1"/>
    <property type="match status" value="1"/>
</dbReference>
<organism evidence="5 6">
    <name type="scientific">Boudabousia tangfeifanii</name>
    <dbReference type="NCBI Taxonomy" id="1912795"/>
    <lineage>
        <taxon>Bacteria</taxon>
        <taxon>Bacillati</taxon>
        <taxon>Actinomycetota</taxon>
        <taxon>Actinomycetes</taxon>
        <taxon>Actinomycetales</taxon>
        <taxon>Actinomycetaceae</taxon>
        <taxon>Boudabousia</taxon>
    </lineage>
</organism>
<dbReference type="RefSeq" id="WP_071164162.1">
    <property type="nucleotide sequence ID" value="NZ_CP017812.1"/>
</dbReference>
<gene>
    <name evidence="5" type="ORF">BK816_04820</name>
</gene>
<protein>
    <submittedName>
        <fullName evidence="5">Dipeptidase</fullName>
    </submittedName>
</protein>
<dbReference type="GO" id="GO:0046872">
    <property type="term" value="F:metal ion binding"/>
    <property type="evidence" value="ECO:0007669"/>
    <property type="project" value="UniProtKB-KW"/>
</dbReference>
<dbReference type="InterPro" id="IPR011650">
    <property type="entry name" value="Peptidase_M20_dimer"/>
</dbReference>
<dbReference type="EMBL" id="CP017812">
    <property type="protein sequence ID" value="AOZ72696.1"/>
    <property type="molecule type" value="Genomic_DNA"/>
</dbReference>
<dbReference type="PANTHER" id="PTHR43270">
    <property type="entry name" value="BETA-ALA-HIS DIPEPTIDASE"/>
    <property type="match status" value="1"/>
</dbReference>
<dbReference type="Pfam" id="PF01546">
    <property type="entry name" value="Peptidase_M20"/>
    <property type="match status" value="1"/>
</dbReference>
<keyword evidence="2" id="KW-0479">Metal-binding</keyword>
<keyword evidence="3" id="KW-0378">Hydrolase</keyword>
<accession>A0A1D9MK87</accession>